<protein>
    <submittedName>
        <fullName evidence="3">DUF222 domain-containing protein</fullName>
    </submittedName>
</protein>
<accession>A0ABV0ILE3</accession>
<feature type="compositionally biased region" description="Polar residues" evidence="1">
    <location>
        <begin position="410"/>
        <end position="419"/>
    </location>
</feature>
<gene>
    <name evidence="3" type="ORF">ABDK96_14620</name>
</gene>
<feature type="region of interest" description="Disordered" evidence="1">
    <location>
        <begin position="64"/>
        <end position="86"/>
    </location>
</feature>
<feature type="domain" description="DUF222" evidence="2">
    <location>
        <begin position="114"/>
        <end position="313"/>
    </location>
</feature>
<evidence type="ECO:0000256" key="1">
    <source>
        <dbReference type="SAM" id="MobiDB-lite"/>
    </source>
</evidence>
<evidence type="ECO:0000313" key="4">
    <source>
        <dbReference type="Proteomes" id="UP001484097"/>
    </source>
</evidence>
<dbReference type="InterPro" id="IPR003870">
    <property type="entry name" value="DUF222"/>
</dbReference>
<sequence>MFEDADRAPGVTPLHETAPGDPESSTVPAVPALWDAQAIIALREGLTGMVPAASAAALASTSTAPAAASSPDGPAGHTPAGRFGPSPEELAIVTREAEAIHRIRALEDLKAACAAAQAHETAALHAHRVLDEAARGIPASRRGRGLGTEIGLARRQNPHRGSTHLRQALNLTQHLPNTLTALQSGQITEEHAATIERHTHWLPAPARHRVDATLADRLPGLSLRDLTHHTQAEAHRQDPHTAAARYDQAVTDRHVHLKPTDHGMAYLTALLPAFEAAACYHALTDQAATTLALGEAEGRSPKQVLSDVLVERLTGRTTQAPSPVEIHLIMTDTTLLAGDHEPAWIPGHGPSPPPPPGNSSPPTPSIPRHPRTLRPLRPPRTLRPLRPGCSCVGSTPLRRPDTWSRWIPSVGSSPGSYAR</sequence>
<dbReference type="Pfam" id="PF02720">
    <property type="entry name" value="DUF222"/>
    <property type="match status" value="1"/>
</dbReference>
<reference evidence="3 4" key="1">
    <citation type="submission" date="2024-05" db="EMBL/GenBank/DDBJ databases">
        <authorList>
            <person name="Yi C."/>
        </authorList>
    </citation>
    <scope>NUCLEOTIDE SEQUENCE [LARGE SCALE GENOMIC DNA]</scope>
    <source>
        <strain evidence="3 4">XS13</strain>
    </source>
</reference>
<comment type="caution">
    <text evidence="3">The sequence shown here is derived from an EMBL/GenBank/DDBJ whole genome shotgun (WGS) entry which is preliminary data.</text>
</comment>
<evidence type="ECO:0000313" key="3">
    <source>
        <dbReference type="EMBL" id="MEO9248915.1"/>
    </source>
</evidence>
<dbReference type="RefSeq" id="WP_347921590.1">
    <property type="nucleotide sequence ID" value="NZ_JBDXMX010000007.1"/>
</dbReference>
<feature type="region of interest" description="Disordered" evidence="1">
    <location>
        <begin position="339"/>
        <end position="419"/>
    </location>
</feature>
<feature type="region of interest" description="Disordered" evidence="1">
    <location>
        <begin position="1"/>
        <end position="28"/>
    </location>
</feature>
<dbReference type="EMBL" id="JBDXMX010000007">
    <property type="protein sequence ID" value="MEO9248915.1"/>
    <property type="molecule type" value="Genomic_DNA"/>
</dbReference>
<proteinExistence type="predicted"/>
<name>A0ABV0ILE3_9MICC</name>
<feature type="compositionally biased region" description="Pro residues" evidence="1">
    <location>
        <begin position="349"/>
        <end position="367"/>
    </location>
</feature>
<keyword evidence="4" id="KW-1185">Reference proteome</keyword>
<evidence type="ECO:0000259" key="2">
    <source>
        <dbReference type="Pfam" id="PF02720"/>
    </source>
</evidence>
<organism evidence="3 4">
    <name type="scientific">Citricoccus nitrophenolicus</name>
    <dbReference type="NCBI Taxonomy" id="863575"/>
    <lineage>
        <taxon>Bacteria</taxon>
        <taxon>Bacillati</taxon>
        <taxon>Actinomycetota</taxon>
        <taxon>Actinomycetes</taxon>
        <taxon>Micrococcales</taxon>
        <taxon>Micrococcaceae</taxon>
        <taxon>Citricoccus</taxon>
    </lineage>
</organism>
<dbReference type="Proteomes" id="UP001484097">
    <property type="component" value="Unassembled WGS sequence"/>
</dbReference>